<keyword evidence="3" id="KW-0732">Signal</keyword>
<keyword evidence="4" id="KW-0378">Hydrolase</keyword>
<evidence type="ECO:0000256" key="1">
    <source>
        <dbReference type="ARBA" id="ARBA00009693"/>
    </source>
</evidence>
<evidence type="ECO:0000259" key="6">
    <source>
        <dbReference type="Pfam" id="PF13734"/>
    </source>
</evidence>
<dbReference type="Gene3D" id="3.90.70.50">
    <property type="entry name" value="Peptidase C10, streptopain"/>
    <property type="match status" value="2"/>
</dbReference>
<evidence type="ECO:0000256" key="5">
    <source>
        <dbReference type="ARBA" id="ARBA00022807"/>
    </source>
</evidence>
<accession>A0A8J3D9Q7</accession>
<dbReference type="Pfam" id="PF01640">
    <property type="entry name" value="Peptidase_C10"/>
    <property type="match status" value="1"/>
</dbReference>
<dbReference type="GO" id="GO:0008234">
    <property type="term" value="F:cysteine-type peptidase activity"/>
    <property type="evidence" value="ECO:0007669"/>
    <property type="project" value="UniProtKB-KW"/>
</dbReference>
<comment type="similarity">
    <text evidence="1">Belongs to the peptidase C10 family.</text>
</comment>
<comment type="caution">
    <text evidence="7">The sequence shown here is derived from an EMBL/GenBank/DDBJ whole genome shotgun (WGS) entry which is preliminary data.</text>
</comment>
<evidence type="ECO:0000256" key="4">
    <source>
        <dbReference type="ARBA" id="ARBA00022801"/>
    </source>
</evidence>
<dbReference type="InterPro" id="IPR038765">
    <property type="entry name" value="Papain-like_cys_pep_sf"/>
</dbReference>
<dbReference type="GO" id="GO:0006508">
    <property type="term" value="P:proteolysis"/>
    <property type="evidence" value="ECO:0007669"/>
    <property type="project" value="UniProtKB-KW"/>
</dbReference>
<dbReference type="AlphaFoldDB" id="A0A8J3D9Q7"/>
<evidence type="ECO:0000256" key="3">
    <source>
        <dbReference type="ARBA" id="ARBA00022729"/>
    </source>
</evidence>
<evidence type="ECO:0000313" key="8">
    <source>
        <dbReference type="Proteomes" id="UP000598271"/>
    </source>
</evidence>
<evidence type="ECO:0000256" key="2">
    <source>
        <dbReference type="ARBA" id="ARBA00022670"/>
    </source>
</evidence>
<reference evidence="7 8" key="1">
    <citation type="journal article" date="2014" name="Int. J. Syst. Evol. Microbiol.">
        <title>Complete genome sequence of Corynebacterium casei LMG S-19264T (=DSM 44701T), isolated from a smear-ripened cheese.</title>
        <authorList>
            <consortium name="US DOE Joint Genome Institute (JGI-PGF)"/>
            <person name="Walter F."/>
            <person name="Albersmeier A."/>
            <person name="Kalinowski J."/>
            <person name="Ruckert C."/>
        </authorList>
    </citation>
    <scope>NUCLEOTIDE SEQUENCE [LARGE SCALE GENOMIC DNA]</scope>
    <source>
        <strain evidence="7 8">KCTC 12866</strain>
    </source>
</reference>
<name>A0A8J3D9Q7_9BACT</name>
<feature type="domain" description="Spi protease inhibitor" evidence="6">
    <location>
        <begin position="15"/>
        <end position="69"/>
    </location>
</feature>
<dbReference type="Proteomes" id="UP000598271">
    <property type="component" value="Unassembled WGS sequence"/>
</dbReference>
<dbReference type="InterPro" id="IPR044934">
    <property type="entry name" value="Streptopain_sf"/>
</dbReference>
<keyword evidence="5" id="KW-0788">Thiol protease</keyword>
<proteinExistence type="inferred from homology"/>
<evidence type="ECO:0000313" key="7">
    <source>
        <dbReference type="EMBL" id="GHB71277.1"/>
    </source>
</evidence>
<protein>
    <recommendedName>
        <fullName evidence="6">Spi protease inhibitor domain-containing protein</fullName>
    </recommendedName>
</protein>
<dbReference type="EMBL" id="BMXF01000002">
    <property type="protein sequence ID" value="GHB71277.1"/>
    <property type="molecule type" value="Genomic_DNA"/>
</dbReference>
<keyword evidence="8" id="KW-1185">Reference proteome</keyword>
<sequence>MEVTDEVPVLDSITQEPLLYIINGKKGFVVVSADMRTMPVLAYSETNNFRTEDMPPGVKMWLEDAKQKVKDVKRPDKTAHDIVVKEWQKYLDGKLNIPKDKGGRTASCYEWYQYGQFMCQNSTTTYGPLTNTSWGQRDLATLFLPSFGNCSCGKSLAGCGPVAMAQLIEYHHPDPSRPRTTRPRGFPTCNAVDQGEISLGQLMSLCGTASNASYNFFLTCNTFTYPSQVQNGLTTLGFSNGGNSTNFIYSSLKIEIGNGYPVILWGSSCTTCFGDYHIWIADGIDEHRYSSFNCSTLQCDEWIYTYVRMNWGWQGDYNGWYGVSSFNPAGTEYMNSNLRMITGIRP</sequence>
<dbReference type="SUPFAM" id="SSF54001">
    <property type="entry name" value="Cysteine proteinases"/>
    <property type="match status" value="1"/>
</dbReference>
<organism evidence="7 8">
    <name type="scientific">Persicitalea jodogahamensis</name>
    <dbReference type="NCBI Taxonomy" id="402147"/>
    <lineage>
        <taxon>Bacteria</taxon>
        <taxon>Pseudomonadati</taxon>
        <taxon>Bacteroidota</taxon>
        <taxon>Cytophagia</taxon>
        <taxon>Cytophagales</taxon>
        <taxon>Spirosomataceae</taxon>
        <taxon>Persicitalea</taxon>
    </lineage>
</organism>
<dbReference type="InterPro" id="IPR000200">
    <property type="entry name" value="Peptidase_C10"/>
</dbReference>
<gene>
    <name evidence="7" type="ORF">GCM10007390_26330</name>
</gene>
<dbReference type="InterPro" id="IPR025896">
    <property type="entry name" value="Spi_Prtas-inh"/>
</dbReference>
<keyword evidence="2" id="KW-0645">Protease</keyword>
<dbReference type="Pfam" id="PF13734">
    <property type="entry name" value="Inhibitor_I69"/>
    <property type="match status" value="1"/>
</dbReference>